<dbReference type="Pfam" id="PF02875">
    <property type="entry name" value="Mur_ligase_C"/>
    <property type="match status" value="1"/>
</dbReference>
<keyword evidence="4" id="KW-1133">Transmembrane helix</keyword>
<comment type="caution">
    <text evidence="7">The sequence shown here is derived from an EMBL/GenBank/DDBJ whole genome shotgun (WGS) entry which is preliminary data.</text>
</comment>
<dbReference type="Proteomes" id="UP000176689">
    <property type="component" value="Unassembled WGS sequence"/>
</dbReference>
<evidence type="ECO:0000256" key="4">
    <source>
        <dbReference type="SAM" id="Phobius"/>
    </source>
</evidence>
<protein>
    <recommendedName>
        <fullName evidence="9">Mur ligase central domain-containing protein</fullName>
    </recommendedName>
</protein>
<keyword evidence="2" id="KW-0547">Nucleotide-binding</keyword>
<dbReference type="GO" id="GO:0005524">
    <property type="term" value="F:ATP binding"/>
    <property type="evidence" value="ECO:0007669"/>
    <property type="project" value="UniProtKB-KW"/>
</dbReference>
<evidence type="ECO:0000259" key="5">
    <source>
        <dbReference type="Pfam" id="PF02875"/>
    </source>
</evidence>
<keyword evidence="3" id="KW-0067">ATP-binding</keyword>
<feature type="domain" description="Mur ligase C-terminal" evidence="5">
    <location>
        <begin position="343"/>
        <end position="465"/>
    </location>
</feature>
<organism evidence="7 8">
    <name type="scientific">Candidatus Kaiserbacteria bacterium RIFCSPHIGHO2_12_FULL_53_13</name>
    <dbReference type="NCBI Taxonomy" id="1798502"/>
    <lineage>
        <taxon>Bacteria</taxon>
        <taxon>Candidatus Kaiseribacteriota</taxon>
    </lineage>
</organism>
<dbReference type="Pfam" id="PF08245">
    <property type="entry name" value="Mur_ligase_M"/>
    <property type="match status" value="1"/>
</dbReference>
<keyword evidence="4" id="KW-0472">Membrane</keyword>
<evidence type="ECO:0000256" key="3">
    <source>
        <dbReference type="ARBA" id="ARBA00022840"/>
    </source>
</evidence>
<evidence type="ECO:0000313" key="7">
    <source>
        <dbReference type="EMBL" id="OGG69320.1"/>
    </source>
</evidence>
<dbReference type="SUPFAM" id="SSF53623">
    <property type="entry name" value="MurD-like peptide ligases, catalytic domain"/>
    <property type="match status" value="1"/>
</dbReference>
<feature type="transmembrane region" description="Helical" evidence="4">
    <location>
        <begin position="86"/>
        <end position="110"/>
    </location>
</feature>
<dbReference type="InterPro" id="IPR036615">
    <property type="entry name" value="Mur_ligase_C_dom_sf"/>
</dbReference>
<evidence type="ECO:0000256" key="1">
    <source>
        <dbReference type="ARBA" id="ARBA00022598"/>
    </source>
</evidence>
<dbReference type="InterPro" id="IPR036565">
    <property type="entry name" value="Mur-like_cat_sf"/>
</dbReference>
<dbReference type="Gene3D" id="3.40.1190.10">
    <property type="entry name" value="Mur-like, catalytic domain"/>
    <property type="match status" value="1"/>
</dbReference>
<keyword evidence="1" id="KW-0436">Ligase</keyword>
<dbReference type="InterPro" id="IPR004101">
    <property type="entry name" value="Mur_ligase_C"/>
</dbReference>
<reference evidence="7 8" key="1">
    <citation type="journal article" date="2016" name="Nat. Commun.">
        <title>Thousands of microbial genomes shed light on interconnected biogeochemical processes in an aquifer system.</title>
        <authorList>
            <person name="Anantharaman K."/>
            <person name="Brown C.T."/>
            <person name="Hug L.A."/>
            <person name="Sharon I."/>
            <person name="Castelle C.J."/>
            <person name="Probst A.J."/>
            <person name="Thomas B.C."/>
            <person name="Singh A."/>
            <person name="Wilkins M.J."/>
            <person name="Karaoz U."/>
            <person name="Brodie E.L."/>
            <person name="Williams K.H."/>
            <person name="Hubbard S.S."/>
            <person name="Banfield J.F."/>
        </authorList>
    </citation>
    <scope>NUCLEOTIDE SEQUENCE [LARGE SCALE GENOMIC DNA]</scope>
</reference>
<accession>A0A1F6E703</accession>
<dbReference type="InterPro" id="IPR051046">
    <property type="entry name" value="MurCDEF_CellWall_CoF430Synth"/>
</dbReference>
<feature type="domain" description="Mur ligase central" evidence="6">
    <location>
        <begin position="139"/>
        <end position="317"/>
    </location>
</feature>
<dbReference type="AlphaFoldDB" id="A0A1F6E703"/>
<dbReference type="Gene3D" id="3.90.190.20">
    <property type="entry name" value="Mur ligase, C-terminal domain"/>
    <property type="match status" value="1"/>
</dbReference>
<evidence type="ECO:0000256" key="2">
    <source>
        <dbReference type="ARBA" id="ARBA00022741"/>
    </source>
</evidence>
<name>A0A1F6E703_9BACT</name>
<keyword evidence="4" id="KW-0812">Transmembrane</keyword>
<dbReference type="InterPro" id="IPR013221">
    <property type="entry name" value="Mur_ligase_cen"/>
</dbReference>
<dbReference type="PANTHER" id="PTHR43024">
    <property type="entry name" value="UDP-N-ACETYLMURAMOYL-TRIPEPTIDE--D-ALANYL-D-ALANINE LIGASE"/>
    <property type="match status" value="1"/>
</dbReference>
<dbReference type="EMBL" id="MFLP01000034">
    <property type="protein sequence ID" value="OGG69320.1"/>
    <property type="molecule type" value="Genomic_DNA"/>
</dbReference>
<evidence type="ECO:0008006" key="9">
    <source>
        <dbReference type="Google" id="ProtNLM"/>
    </source>
</evidence>
<dbReference type="SUPFAM" id="SSF53244">
    <property type="entry name" value="MurD-like peptide ligases, peptide-binding domain"/>
    <property type="match status" value="1"/>
</dbReference>
<gene>
    <name evidence="7" type="ORF">A3F27_01505</name>
</gene>
<sequence length="474" mass="52387">MKALFSRYHPRYMRSLVYMLQASEYNIRDYLAWYGRTRDFSRVEKRKRLEKTPKALALLAVSWAAVLIVGAIVVTGILAADNMSHVAAVGLLITFPFVLPYVLAVAILVLRVIQWPVERYITSQAARALARHPAVKIAIAGSFGKTSMREILKTVLAEGKKVAAPPGSYNTPLGIAQFVRTLSGDEDVLIFEFGEYYPGDVRKLCELVEPHLGIITGINEAHLEKFKTIERTAATIFELADYLSEGPVYVNGENELARSIAPRDSIFYTRDGARRWRAKNASTNLAGTTFILESGDEKIEVHSELLGLHMLGSLAAASDIASRVGLTNAQIRSGLARTQAFEHRLEKRTDSAGVITLDDSYNGNPDGVRAVIDFLSSLTGRRRWYVTPGLVEMGPRKREVHNNIGRELAAAGIEKVVLIRNSVTPLIEEGLKESGYTGEIIWFDEGLAAYAALPHMTVAGDVVLLQNDWPDQYA</sequence>
<dbReference type="GO" id="GO:0016881">
    <property type="term" value="F:acid-amino acid ligase activity"/>
    <property type="evidence" value="ECO:0007669"/>
    <property type="project" value="InterPro"/>
</dbReference>
<feature type="transmembrane region" description="Helical" evidence="4">
    <location>
        <begin position="55"/>
        <end position="80"/>
    </location>
</feature>
<evidence type="ECO:0000259" key="6">
    <source>
        <dbReference type="Pfam" id="PF08245"/>
    </source>
</evidence>
<evidence type="ECO:0000313" key="8">
    <source>
        <dbReference type="Proteomes" id="UP000176689"/>
    </source>
</evidence>
<dbReference type="PANTHER" id="PTHR43024:SF1">
    <property type="entry name" value="UDP-N-ACETYLMURAMOYL-TRIPEPTIDE--D-ALANYL-D-ALANINE LIGASE"/>
    <property type="match status" value="1"/>
</dbReference>
<proteinExistence type="predicted"/>